<evidence type="ECO:0000256" key="2">
    <source>
        <dbReference type="SAM" id="SignalP"/>
    </source>
</evidence>
<reference evidence="3 4" key="1">
    <citation type="submission" date="2020-08" db="EMBL/GenBank/DDBJ databases">
        <title>Putative novel bacterial strains isolated from necrotic wheat leaf tissues caused by Xanthomonas translucens.</title>
        <authorList>
            <person name="Tambong J.T."/>
        </authorList>
    </citation>
    <scope>NUCLEOTIDE SEQUENCE [LARGE SCALE GENOMIC DNA]</scope>
    <source>
        <strain evidence="3 4">DOAB 1069</strain>
    </source>
</reference>
<evidence type="ECO:0000313" key="3">
    <source>
        <dbReference type="EMBL" id="MBC3950402.1"/>
    </source>
</evidence>
<comment type="caution">
    <text evidence="3">The sequence shown here is derived from an EMBL/GenBank/DDBJ whole genome shotgun (WGS) entry which is preliminary data.</text>
</comment>
<dbReference type="EMBL" id="JACONW010000043">
    <property type="protein sequence ID" value="MBC3950402.1"/>
    <property type="molecule type" value="Genomic_DNA"/>
</dbReference>
<keyword evidence="4" id="KW-1185">Reference proteome</keyword>
<name>A0ABR7AZQ6_9PSED</name>
<evidence type="ECO:0000313" key="4">
    <source>
        <dbReference type="Proteomes" id="UP000651852"/>
    </source>
</evidence>
<proteinExistence type="predicted"/>
<evidence type="ECO:0000256" key="1">
    <source>
        <dbReference type="SAM" id="MobiDB-lite"/>
    </source>
</evidence>
<accession>A0ABR7AZQ6</accession>
<evidence type="ECO:0008006" key="5">
    <source>
        <dbReference type="Google" id="ProtNLM"/>
    </source>
</evidence>
<feature type="chain" id="PRO_5045440306" description="DUF1090 domain-containing protein" evidence="2">
    <location>
        <begin position="19"/>
        <end position="124"/>
    </location>
</feature>
<dbReference type="Proteomes" id="UP000651852">
    <property type="component" value="Unassembled WGS sequence"/>
</dbReference>
<organism evidence="3 4">
    <name type="scientific">Pseudomonas folii</name>
    <dbReference type="NCBI Taxonomy" id="2762593"/>
    <lineage>
        <taxon>Bacteria</taxon>
        <taxon>Pseudomonadati</taxon>
        <taxon>Pseudomonadota</taxon>
        <taxon>Gammaproteobacteria</taxon>
        <taxon>Pseudomonadales</taxon>
        <taxon>Pseudomonadaceae</taxon>
        <taxon>Pseudomonas</taxon>
    </lineage>
</organism>
<feature type="compositionally biased region" description="Low complexity" evidence="1">
    <location>
        <begin position="77"/>
        <end position="94"/>
    </location>
</feature>
<sequence length="124" mass="14532">MKIMLCLVMVLIPCLAQAAWPSPSACYQAHRAVSQRLAKAIADQDNVGASKWRGQLATIVAQCQAAQQAQDSRRTQQRYLQQRRQQDQINQQRNAQRRIVEQQRLRQQIYQQRLNQRNMPDIRY</sequence>
<dbReference type="RefSeq" id="WP_187521485.1">
    <property type="nucleotide sequence ID" value="NZ_JACONW010000043.1"/>
</dbReference>
<gene>
    <name evidence="3" type="ORF">H8S59_11555</name>
</gene>
<feature type="region of interest" description="Disordered" evidence="1">
    <location>
        <begin position="74"/>
        <end position="97"/>
    </location>
</feature>
<feature type="signal peptide" evidence="2">
    <location>
        <begin position="1"/>
        <end position="18"/>
    </location>
</feature>
<keyword evidence="2" id="KW-0732">Signal</keyword>
<protein>
    <recommendedName>
        <fullName evidence="5">DUF1090 domain-containing protein</fullName>
    </recommendedName>
</protein>